<dbReference type="PANTHER" id="PTHR46246:SF1">
    <property type="entry name" value="GUANOSINE-3',5'-BIS(DIPHOSPHATE) 3'-PYROPHOSPHOHYDROLASE MESH1"/>
    <property type="match status" value="1"/>
</dbReference>
<accession>A0A1G2SBW6</accession>
<dbReference type="EMBL" id="MHUV01000006">
    <property type="protein sequence ID" value="OHA82516.1"/>
    <property type="molecule type" value="Genomic_DNA"/>
</dbReference>
<gene>
    <name evidence="2" type="ORF">A3B07_02750</name>
</gene>
<evidence type="ECO:0000313" key="3">
    <source>
        <dbReference type="Proteomes" id="UP000178817"/>
    </source>
</evidence>
<dbReference type="GO" id="GO:0008893">
    <property type="term" value="F:guanosine-3',5'-bis(diphosphate) 3'-diphosphatase activity"/>
    <property type="evidence" value="ECO:0007669"/>
    <property type="project" value="TreeGrafter"/>
</dbReference>
<dbReference type="InterPro" id="IPR052194">
    <property type="entry name" value="MESH1"/>
</dbReference>
<proteinExistence type="predicted"/>
<organism evidence="2 3">
    <name type="scientific">Candidatus Yonathbacteria bacterium RIFCSPLOWO2_01_FULL_43_27</name>
    <dbReference type="NCBI Taxonomy" id="1802726"/>
    <lineage>
        <taxon>Bacteria</taxon>
        <taxon>Candidatus Yonathiibacteriota</taxon>
    </lineage>
</organism>
<dbReference type="Pfam" id="PF13328">
    <property type="entry name" value="HD_4"/>
    <property type="match status" value="1"/>
</dbReference>
<feature type="domain" description="HD/PDEase" evidence="1">
    <location>
        <begin position="27"/>
        <end position="137"/>
    </location>
</feature>
<dbReference type="Proteomes" id="UP000178817">
    <property type="component" value="Unassembled WGS sequence"/>
</dbReference>
<sequence>MKKEHSSIKRALYFAAQKHDGQYRKGGRVPYIVHPVLVALSLSEYTDDERIITAALLHDVLEDCSDVSLAHLQEEFGQHIAQLVDEVSLVEEEEYATWKEKKMAYLEKIKTASPDALIIVAIDKMSNLQAYFSALREKNENVISHFRGTPDDYRWYYAEIGNILKSALGEHQIVKDYFEISELCKKENPQ</sequence>
<dbReference type="AlphaFoldDB" id="A0A1G2SBW6"/>
<dbReference type="SUPFAM" id="SSF109604">
    <property type="entry name" value="HD-domain/PDEase-like"/>
    <property type="match status" value="1"/>
</dbReference>
<comment type="caution">
    <text evidence="2">The sequence shown here is derived from an EMBL/GenBank/DDBJ whole genome shotgun (WGS) entry which is preliminary data.</text>
</comment>
<dbReference type="InterPro" id="IPR003607">
    <property type="entry name" value="HD/PDEase_dom"/>
</dbReference>
<evidence type="ECO:0000259" key="1">
    <source>
        <dbReference type="SMART" id="SM00471"/>
    </source>
</evidence>
<protein>
    <recommendedName>
        <fullName evidence="1">HD/PDEase domain-containing protein</fullName>
    </recommendedName>
</protein>
<dbReference type="Gene3D" id="1.10.3210.10">
    <property type="entry name" value="Hypothetical protein af1432"/>
    <property type="match status" value="1"/>
</dbReference>
<dbReference type="SMART" id="SM00471">
    <property type="entry name" value="HDc"/>
    <property type="match status" value="1"/>
</dbReference>
<name>A0A1G2SBW6_9BACT</name>
<dbReference type="PANTHER" id="PTHR46246">
    <property type="entry name" value="GUANOSINE-3',5'-BIS(DIPHOSPHATE) 3'-PYROPHOSPHOHYDROLASE MESH1"/>
    <property type="match status" value="1"/>
</dbReference>
<dbReference type="STRING" id="1802726.A3B07_02750"/>
<reference evidence="2 3" key="1">
    <citation type="journal article" date="2016" name="Nat. Commun.">
        <title>Thousands of microbial genomes shed light on interconnected biogeochemical processes in an aquifer system.</title>
        <authorList>
            <person name="Anantharaman K."/>
            <person name="Brown C.T."/>
            <person name="Hug L.A."/>
            <person name="Sharon I."/>
            <person name="Castelle C.J."/>
            <person name="Probst A.J."/>
            <person name="Thomas B.C."/>
            <person name="Singh A."/>
            <person name="Wilkins M.J."/>
            <person name="Karaoz U."/>
            <person name="Brodie E.L."/>
            <person name="Williams K.H."/>
            <person name="Hubbard S.S."/>
            <person name="Banfield J.F."/>
        </authorList>
    </citation>
    <scope>NUCLEOTIDE SEQUENCE [LARGE SCALE GENOMIC DNA]</scope>
</reference>
<evidence type="ECO:0000313" key="2">
    <source>
        <dbReference type="EMBL" id="OHA82516.1"/>
    </source>
</evidence>